<dbReference type="EMBL" id="JACEIK010001831">
    <property type="protein sequence ID" value="MCD7472483.1"/>
    <property type="molecule type" value="Genomic_DNA"/>
</dbReference>
<reference evidence="1 2" key="1">
    <citation type="journal article" date="2021" name="BMC Genomics">
        <title>Datura genome reveals duplications of psychoactive alkaloid biosynthetic genes and high mutation rate following tissue culture.</title>
        <authorList>
            <person name="Rajewski A."/>
            <person name="Carter-House D."/>
            <person name="Stajich J."/>
            <person name="Litt A."/>
        </authorList>
    </citation>
    <scope>NUCLEOTIDE SEQUENCE [LARGE SCALE GENOMIC DNA]</scope>
    <source>
        <strain evidence="1">AR-01</strain>
    </source>
</reference>
<keyword evidence="2" id="KW-1185">Reference proteome</keyword>
<protein>
    <submittedName>
        <fullName evidence="1">Uncharacterized protein</fullName>
    </submittedName>
</protein>
<organism evidence="1 2">
    <name type="scientific">Datura stramonium</name>
    <name type="common">Jimsonweed</name>
    <name type="synonym">Common thornapple</name>
    <dbReference type="NCBI Taxonomy" id="4076"/>
    <lineage>
        <taxon>Eukaryota</taxon>
        <taxon>Viridiplantae</taxon>
        <taxon>Streptophyta</taxon>
        <taxon>Embryophyta</taxon>
        <taxon>Tracheophyta</taxon>
        <taxon>Spermatophyta</taxon>
        <taxon>Magnoliopsida</taxon>
        <taxon>eudicotyledons</taxon>
        <taxon>Gunneridae</taxon>
        <taxon>Pentapetalae</taxon>
        <taxon>asterids</taxon>
        <taxon>lamiids</taxon>
        <taxon>Solanales</taxon>
        <taxon>Solanaceae</taxon>
        <taxon>Solanoideae</taxon>
        <taxon>Datureae</taxon>
        <taxon>Datura</taxon>
    </lineage>
</organism>
<sequence length="109" mass="12385">GDSLSGFLFNDCEADKCGVIIKDVLRRVRSLVSHKNALVEDEQLQKLSMDYPLREHSRTLCRVGISFEEPFDYNNATNEEQARVDSDFESCGDNGDDSERGRNCLCPHR</sequence>
<comment type="caution">
    <text evidence="1">The sequence shown here is derived from an EMBL/GenBank/DDBJ whole genome shotgun (WGS) entry which is preliminary data.</text>
</comment>
<proteinExistence type="predicted"/>
<gene>
    <name evidence="1" type="ORF">HAX54_013730</name>
</gene>
<evidence type="ECO:0000313" key="1">
    <source>
        <dbReference type="EMBL" id="MCD7472483.1"/>
    </source>
</evidence>
<feature type="non-terminal residue" evidence="1">
    <location>
        <position position="1"/>
    </location>
</feature>
<dbReference type="Proteomes" id="UP000823775">
    <property type="component" value="Unassembled WGS sequence"/>
</dbReference>
<name>A0ABS8TNB3_DATST</name>
<evidence type="ECO:0000313" key="2">
    <source>
        <dbReference type="Proteomes" id="UP000823775"/>
    </source>
</evidence>
<accession>A0ABS8TNB3</accession>